<feature type="domain" description="SCP" evidence="2">
    <location>
        <begin position="134"/>
        <end position="252"/>
    </location>
</feature>
<dbReference type="PANTHER" id="PTHR31157:SF1">
    <property type="entry name" value="SCP DOMAIN-CONTAINING PROTEIN"/>
    <property type="match status" value="1"/>
</dbReference>
<feature type="transmembrane region" description="Helical" evidence="1">
    <location>
        <begin position="288"/>
        <end position="312"/>
    </location>
</feature>
<evidence type="ECO:0000313" key="4">
    <source>
        <dbReference type="EMBL" id="KAH0570773.1"/>
    </source>
</evidence>
<organism evidence="3">
    <name type="scientific">Spironucleus salmonicida</name>
    <dbReference type="NCBI Taxonomy" id="348837"/>
    <lineage>
        <taxon>Eukaryota</taxon>
        <taxon>Metamonada</taxon>
        <taxon>Diplomonadida</taxon>
        <taxon>Hexamitidae</taxon>
        <taxon>Hexamitinae</taxon>
        <taxon>Spironucleus</taxon>
    </lineage>
</organism>
<dbReference type="InterPro" id="IPR035940">
    <property type="entry name" value="CAP_sf"/>
</dbReference>
<keyword evidence="5" id="KW-1185">Reference proteome</keyword>
<evidence type="ECO:0000259" key="2">
    <source>
        <dbReference type="Pfam" id="PF00188"/>
    </source>
</evidence>
<gene>
    <name evidence="3" type="ORF">SS50377_11811</name>
    <name evidence="4" type="ORF">SS50377_27061</name>
</gene>
<evidence type="ECO:0000313" key="5">
    <source>
        <dbReference type="Proteomes" id="UP000018208"/>
    </source>
</evidence>
<dbReference type="EMBL" id="AUWU02000007">
    <property type="protein sequence ID" value="KAH0570773.1"/>
    <property type="molecule type" value="Genomic_DNA"/>
</dbReference>
<dbReference type="CDD" id="cd05379">
    <property type="entry name" value="CAP_bacterial"/>
    <property type="match status" value="1"/>
</dbReference>
<reference evidence="4" key="2">
    <citation type="submission" date="2020-12" db="EMBL/GenBank/DDBJ databases">
        <title>New Spironucleus salmonicida genome in near-complete chromosomes.</title>
        <authorList>
            <person name="Xu F."/>
            <person name="Kurt Z."/>
            <person name="Jimenez-Gonzalez A."/>
            <person name="Astvaldsson A."/>
            <person name="Andersson J.O."/>
            <person name="Svard S.G."/>
        </authorList>
    </citation>
    <scope>NUCLEOTIDE SEQUENCE</scope>
    <source>
        <strain evidence="4">ATCC 50377</strain>
    </source>
</reference>
<dbReference type="SUPFAM" id="SSF55797">
    <property type="entry name" value="PR-1-like"/>
    <property type="match status" value="1"/>
</dbReference>
<dbReference type="Gene3D" id="3.40.33.10">
    <property type="entry name" value="CAP"/>
    <property type="match status" value="1"/>
</dbReference>
<keyword evidence="1" id="KW-1133">Transmembrane helix</keyword>
<dbReference type="PANTHER" id="PTHR31157">
    <property type="entry name" value="SCP DOMAIN-CONTAINING PROTEIN"/>
    <property type="match status" value="1"/>
</dbReference>
<keyword evidence="1" id="KW-0812">Transmembrane</keyword>
<keyword evidence="1" id="KW-0472">Membrane</keyword>
<accession>V6LTW7</accession>
<protein>
    <submittedName>
        <fullName evidence="3">SCP-like extracellular protein</fullName>
    </submittedName>
</protein>
<evidence type="ECO:0000313" key="3">
    <source>
        <dbReference type="EMBL" id="EST48045.1"/>
    </source>
</evidence>
<evidence type="ECO:0000256" key="1">
    <source>
        <dbReference type="SAM" id="Phobius"/>
    </source>
</evidence>
<reference evidence="3 4" key="1">
    <citation type="journal article" date="2014" name="PLoS Genet.">
        <title>The Genome of Spironucleus salmonicida Highlights a Fish Pathogen Adapted to Fluctuating Environments.</title>
        <authorList>
            <person name="Xu F."/>
            <person name="Jerlstrom-Hultqvist J."/>
            <person name="Einarsson E."/>
            <person name="Astvaldsson A."/>
            <person name="Svard S.G."/>
            <person name="Andersson J.O."/>
        </authorList>
    </citation>
    <scope>NUCLEOTIDE SEQUENCE</scope>
    <source>
        <strain evidence="4">ATCC 50377</strain>
    </source>
</reference>
<dbReference type="VEuPathDB" id="GiardiaDB:SS50377_27061"/>
<sequence>MLYLVFQSIDDNIPFIANRTGAPALMDFEQIFRLFDTNIQDVDVYQLTYNVPMSGGALNEFLSHPNHDIPVKFEMISNMIRLSFNKGTTVHQVEYFGTSLRSKVSNISAPPFNVLIYYRINDANWNTWETESVRLTNLHRTANNLPVLAFSKKASWISRLKAIDMAANSYFDHNSPYYGNPSQLIRTFGTPNVNYGEILVKGGMAFTPQSAFMVWKNSPVHNKIMLNSDLFNILGAGCVLQTDQGTYWVQEFNKYYDGLEDSFNYGNDLKLQPSYENENAIVKTNMPIIVGIVIAIVVVLIGIGCITAIVVIKKRNEVAVQQIK</sequence>
<dbReference type="AlphaFoldDB" id="V6LTW7"/>
<proteinExistence type="predicted"/>
<dbReference type="InterPro" id="IPR014044">
    <property type="entry name" value="CAP_dom"/>
</dbReference>
<dbReference type="Pfam" id="PF00188">
    <property type="entry name" value="CAP"/>
    <property type="match status" value="1"/>
</dbReference>
<dbReference type="Proteomes" id="UP000018208">
    <property type="component" value="Unassembled WGS sequence"/>
</dbReference>
<name>V6LTW7_9EUKA</name>
<dbReference type="OrthoDB" id="568194at2759"/>
<dbReference type="EMBL" id="KI546008">
    <property type="protein sequence ID" value="EST48045.1"/>
    <property type="molecule type" value="Genomic_DNA"/>
</dbReference>